<dbReference type="InterPro" id="IPR034718">
    <property type="entry name" value="RlpA"/>
</dbReference>
<dbReference type="NCBIfam" id="TIGR00413">
    <property type="entry name" value="rlpA"/>
    <property type="match status" value="1"/>
</dbReference>
<protein>
    <recommendedName>
        <fullName evidence="4">Endolytic peptidoglycan transglycosylase RlpA</fullName>
        <ecNumber evidence="4">4.2.2.-</ecNumber>
    </recommendedName>
</protein>
<proteinExistence type="inferred from homology"/>
<evidence type="ECO:0000256" key="5">
    <source>
        <dbReference type="RuleBase" id="RU003495"/>
    </source>
</evidence>
<evidence type="ECO:0000256" key="6">
    <source>
        <dbReference type="SAM" id="SignalP"/>
    </source>
</evidence>
<dbReference type="Gene3D" id="2.40.40.10">
    <property type="entry name" value="RlpA-like domain"/>
    <property type="match status" value="1"/>
</dbReference>
<keyword evidence="9" id="KW-1185">Reference proteome</keyword>
<dbReference type="PANTHER" id="PTHR34183:SF1">
    <property type="entry name" value="ENDOLYTIC PEPTIDOGLYCAN TRANSGLYCOSYLASE RLPA"/>
    <property type="match status" value="1"/>
</dbReference>
<dbReference type="Pfam" id="PF05036">
    <property type="entry name" value="SPOR"/>
    <property type="match status" value="1"/>
</dbReference>
<dbReference type="Gene3D" id="3.30.70.1070">
    <property type="entry name" value="Sporulation related repeat"/>
    <property type="match status" value="1"/>
</dbReference>
<keyword evidence="1 6" id="KW-0732">Signal</keyword>
<evidence type="ECO:0000313" key="8">
    <source>
        <dbReference type="EMBL" id="MDX6849266.1"/>
    </source>
</evidence>
<feature type="signal peptide" evidence="6">
    <location>
        <begin position="1"/>
        <end position="20"/>
    </location>
</feature>
<sequence length="268" mass="29322">MRCWLKVVVWCVIAGLAACSQNESRYAMKHDTGPDRHVDVTHIPDAVPKYEARTRAGNKNPYTVLGQTYYLIEDESDYKERGTASWYGKKFHGHKTSNGEVYDMYGMTAAHKTLPIPSYVRVTYLKNGRSVVVRVNDRGPFHQGRIIDLSYAAAQKLGIASAGTGPVEVEIVVPGDTPPPPLRPEDRAATHADGIYLQVGAFSSASNAKGLRDDVDSVLEARVFVSEFLAAKSLYRVRIGPLADMAEVSRVRGKLTGAGFSAGHIVKD</sequence>
<dbReference type="InterPro" id="IPR036680">
    <property type="entry name" value="SPOR-like_sf"/>
</dbReference>
<keyword evidence="4" id="KW-1003">Cell membrane</keyword>
<dbReference type="PROSITE" id="PS51257">
    <property type="entry name" value="PROKAR_LIPOPROTEIN"/>
    <property type="match status" value="1"/>
</dbReference>
<comment type="function">
    <text evidence="4">Lytic transglycosylase with a strong preference for naked glycan strands that lack stem peptides.</text>
</comment>
<comment type="subcellular location">
    <subcellularLocation>
        <location evidence="4">Cell membrane</location>
        <topology evidence="4">Lipid-anchor</topology>
    </subcellularLocation>
</comment>
<evidence type="ECO:0000259" key="7">
    <source>
        <dbReference type="PROSITE" id="PS51724"/>
    </source>
</evidence>
<dbReference type="PROSITE" id="PS51724">
    <property type="entry name" value="SPOR"/>
    <property type="match status" value="1"/>
</dbReference>
<keyword evidence="4" id="KW-0472">Membrane</keyword>
<evidence type="ECO:0000256" key="2">
    <source>
        <dbReference type="ARBA" id="ARBA00023239"/>
    </source>
</evidence>
<feature type="chain" id="PRO_5046944482" description="Endolytic peptidoglycan transglycosylase RlpA" evidence="6">
    <location>
        <begin position="21"/>
        <end position="268"/>
    </location>
</feature>
<evidence type="ECO:0000256" key="1">
    <source>
        <dbReference type="ARBA" id="ARBA00022729"/>
    </source>
</evidence>
<evidence type="ECO:0000313" key="9">
    <source>
        <dbReference type="Proteomes" id="UP001273505"/>
    </source>
</evidence>
<keyword evidence="2 4" id="KW-0456">Lyase</keyword>
<dbReference type="InterPro" id="IPR009009">
    <property type="entry name" value="RlpA-like_DPBB"/>
</dbReference>
<dbReference type="EC" id="4.2.2.-" evidence="4"/>
<keyword evidence="3 4" id="KW-0961">Cell wall biogenesis/degradation</keyword>
<dbReference type="Proteomes" id="UP001273505">
    <property type="component" value="Unassembled WGS sequence"/>
</dbReference>
<dbReference type="InterPro" id="IPR012997">
    <property type="entry name" value="RplA"/>
</dbReference>
<dbReference type="Pfam" id="PF03330">
    <property type="entry name" value="DPBB_1"/>
    <property type="match status" value="1"/>
</dbReference>
<gene>
    <name evidence="4" type="primary">rlpA</name>
    <name evidence="8" type="ORF">SCD92_07830</name>
</gene>
<comment type="caution">
    <text evidence="8">The sequence shown here is derived from an EMBL/GenBank/DDBJ whole genome shotgun (WGS) entry which is preliminary data.</text>
</comment>
<dbReference type="EMBL" id="JAXAFO010000010">
    <property type="protein sequence ID" value="MDX6849266.1"/>
    <property type="molecule type" value="Genomic_DNA"/>
</dbReference>
<comment type="similarity">
    <text evidence="4 5">Belongs to the RlpA family.</text>
</comment>
<dbReference type="InterPro" id="IPR007730">
    <property type="entry name" value="SPOR-like_dom"/>
</dbReference>
<dbReference type="PANTHER" id="PTHR34183">
    <property type="entry name" value="ENDOLYTIC PEPTIDOGLYCAN TRANSGLYCOSYLASE RLPA"/>
    <property type="match status" value="1"/>
</dbReference>
<keyword evidence="4" id="KW-0449">Lipoprotein</keyword>
<evidence type="ECO:0000256" key="3">
    <source>
        <dbReference type="ARBA" id="ARBA00023316"/>
    </source>
</evidence>
<dbReference type="HAMAP" id="MF_02071">
    <property type="entry name" value="RlpA"/>
    <property type="match status" value="1"/>
</dbReference>
<dbReference type="SUPFAM" id="SSF50685">
    <property type="entry name" value="Barwin-like endoglucanases"/>
    <property type="match status" value="1"/>
</dbReference>
<accession>A0ABU4RYL9</accession>
<dbReference type="CDD" id="cd22268">
    <property type="entry name" value="DPBB_RlpA-like"/>
    <property type="match status" value="1"/>
</dbReference>
<keyword evidence="4" id="KW-0564">Palmitate</keyword>
<feature type="domain" description="SPOR" evidence="7">
    <location>
        <begin position="189"/>
        <end position="268"/>
    </location>
</feature>
<evidence type="ECO:0000256" key="4">
    <source>
        <dbReference type="HAMAP-Rule" id="MF_02071"/>
    </source>
</evidence>
<dbReference type="InterPro" id="IPR036908">
    <property type="entry name" value="RlpA-like_sf"/>
</dbReference>
<name>A0ABU4RYL9_9GAMM</name>
<organism evidence="8 9">
    <name type="scientific">Gilvimarinus gilvus</name>
    <dbReference type="NCBI Taxonomy" id="3058038"/>
    <lineage>
        <taxon>Bacteria</taxon>
        <taxon>Pseudomonadati</taxon>
        <taxon>Pseudomonadota</taxon>
        <taxon>Gammaproteobacteria</taxon>
        <taxon>Cellvibrionales</taxon>
        <taxon>Cellvibrionaceae</taxon>
        <taxon>Gilvimarinus</taxon>
    </lineage>
</organism>
<dbReference type="SUPFAM" id="SSF110997">
    <property type="entry name" value="Sporulation related repeat"/>
    <property type="match status" value="1"/>
</dbReference>
<reference evidence="8 9" key="1">
    <citation type="submission" date="2023-11" db="EMBL/GenBank/DDBJ databases">
        <title>Gilvimarinus fulvus sp. nov., isolated from the surface of Kelp.</title>
        <authorList>
            <person name="Sun Y.Y."/>
            <person name="Gong Y."/>
            <person name="Du Z.J."/>
        </authorList>
    </citation>
    <scope>NUCLEOTIDE SEQUENCE [LARGE SCALE GENOMIC DNA]</scope>
    <source>
        <strain evidence="8 9">SDUM040013</strain>
    </source>
</reference>
<dbReference type="RefSeq" id="WP_302721505.1">
    <property type="nucleotide sequence ID" value="NZ_JAULRU010000319.1"/>
</dbReference>